<gene>
    <name evidence="2" type="ORF">D7X32_06755</name>
</gene>
<evidence type="ECO:0000313" key="3">
    <source>
        <dbReference type="Proteomes" id="UP000268313"/>
    </source>
</evidence>
<comment type="caution">
    <text evidence="2">The sequence shown here is derived from an EMBL/GenBank/DDBJ whole genome shotgun (WGS) entry which is preliminary data.</text>
</comment>
<dbReference type="RefSeq" id="WP_120601677.1">
    <property type="nucleotide sequence ID" value="NZ_JABFJX010000037.1"/>
</dbReference>
<organism evidence="2 3">
    <name type="scientific">Corallococcus carmarthensis</name>
    <dbReference type="NCBI Taxonomy" id="2316728"/>
    <lineage>
        <taxon>Bacteria</taxon>
        <taxon>Pseudomonadati</taxon>
        <taxon>Myxococcota</taxon>
        <taxon>Myxococcia</taxon>
        <taxon>Myxococcales</taxon>
        <taxon>Cystobacterineae</taxon>
        <taxon>Myxococcaceae</taxon>
        <taxon>Corallococcus</taxon>
    </lineage>
</organism>
<protein>
    <submittedName>
        <fullName evidence="2">Uncharacterized protein</fullName>
    </submittedName>
</protein>
<dbReference type="AlphaFoldDB" id="A0A3A8KC87"/>
<accession>A0A3A8KC87</accession>
<name>A0A3A8KC87_9BACT</name>
<reference evidence="3" key="1">
    <citation type="submission" date="2018-09" db="EMBL/GenBank/DDBJ databases">
        <authorList>
            <person name="Livingstone P.G."/>
            <person name="Whitworth D.E."/>
        </authorList>
    </citation>
    <scope>NUCLEOTIDE SEQUENCE [LARGE SCALE GENOMIC DNA]</scope>
    <source>
        <strain evidence="3">CA043D</strain>
    </source>
</reference>
<dbReference type="EMBL" id="RAWE01000015">
    <property type="protein sequence ID" value="RKH05788.1"/>
    <property type="molecule type" value="Genomic_DNA"/>
</dbReference>
<evidence type="ECO:0000313" key="2">
    <source>
        <dbReference type="EMBL" id="RKH05788.1"/>
    </source>
</evidence>
<dbReference type="OrthoDB" id="8617457at2"/>
<evidence type="ECO:0000256" key="1">
    <source>
        <dbReference type="SAM" id="MobiDB-lite"/>
    </source>
</evidence>
<feature type="region of interest" description="Disordered" evidence="1">
    <location>
        <begin position="60"/>
        <end position="83"/>
    </location>
</feature>
<proteinExistence type="predicted"/>
<dbReference type="Proteomes" id="UP000268313">
    <property type="component" value="Unassembled WGS sequence"/>
</dbReference>
<keyword evidence="3" id="KW-1185">Reference proteome</keyword>
<sequence length="216" mass="21193">MPALSASEIENLARSALQSAGLRGENAPDLAKALGQVCGQAFTLFVSMAMVAPGIPAAAPPPPGAGSTAGPGTLLPPPAGGPGAAQIEPMALGALSSNTLNGEQKPALAKAIAQSIAQALTLFTLQVKVAPGMAIAGFTTSSPGSLVGAAPAKPMLQPLILGFLQAEGLRGENIPDLAGAMAETLSNALTQMMSRLKVTPGIASSPGATAAPGRLM</sequence>